<keyword evidence="7" id="KW-0378">Hydrolase</keyword>
<dbReference type="InterPro" id="IPR006355">
    <property type="entry name" value="LHPP/HDHD2"/>
</dbReference>
<dbReference type="RefSeq" id="WP_311553958.1">
    <property type="nucleotide sequence ID" value="NZ_JAVREJ010000001.1"/>
</dbReference>
<dbReference type="InterPro" id="IPR023214">
    <property type="entry name" value="HAD_sf"/>
</dbReference>
<dbReference type="Gene3D" id="3.40.50.1000">
    <property type="entry name" value="HAD superfamily/HAD-like"/>
    <property type="match status" value="2"/>
</dbReference>
<keyword evidence="8" id="KW-1185">Reference proteome</keyword>
<sequence>MDGVRAVLIDIDGVLTVSWKPLPGAVEAVKALRSADLPFALVTNTTSRTRARIAETLADAGFPVGPDDVLSAPAATAAHLREHHPGAACLLLSSGDVADDLDGIRLVDPDADDVDVVVLGGAGPEFSYDALDTAYRHLQHGAALVAMHRNLYWRTDAGLQLDAGAFLLGLEKAADTEAVVLGKPSGAFFAAALSSLGVGRSEAVMVGDDLEADVLGAQRAGITGVLVRTGKFSEKDEEGQDSDEQGDDRPQHVVDSIADLPELLGL</sequence>
<comment type="similarity">
    <text evidence="2">Belongs to the HAD-like hydrolase superfamily.</text>
</comment>
<dbReference type="SUPFAM" id="SSF56784">
    <property type="entry name" value="HAD-like"/>
    <property type="match status" value="1"/>
</dbReference>
<feature type="region of interest" description="Disordered" evidence="6">
    <location>
        <begin position="231"/>
        <end position="266"/>
    </location>
</feature>
<accession>A0ABU2N429</accession>
<evidence type="ECO:0000256" key="4">
    <source>
        <dbReference type="ARBA" id="ARBA00022842"/>
    </source>
</evidence>
<evidence type="ECO:0000313" key="8">
    <source>
        <dbReference type="Proteomes" id="UP001183202"/>
    </source>
</evidence>
<evidence type="ECO:0000256" key="3">
    <source>
        <dbReference type="ARBA" id="ARBA00022723"/>
    </source>
</evidence>
<dbReference type="Pfam" id="PF13242">
    <property type="entry name" value="Hydrolase_like"/>
    <property type="match status" value="1"/>
</dbReference>
<dbReference type="PANTHER" id="PTHR19288:SF46">
    <property type="entry name" value="HALOACID DEHALOGENASE-LIKE HYDROLASE DOMAIN-CONTAINING PROTEIN 2"/>
    <property type="match status" value="1"/>
</dbReference>
<organism evidence="7 8">
    <name type="scientific">Pseudonocardia charpentierae</name>
    <dbReference type="NCBI Taxonomy" id="3075545"/>
    <lineage>
        <taxon>Bacteria</taxon>
        <taxon>Bacillati</taxon>
        <taxon>Actinomycetota</taxon>
        <taxon>Actinomycetes</taxon>
        <taxon>Pseudonocardiales</taxon>
        <taxon>Pseudonocardiaceae</taxon>
        <taxon>Pseudonocardia</taxon>
    </lineage>
</organism>
<keyword evidence="3" id="KW-0479">Metal-binding</keyword>
<dbReference type="EMBL" id="JAVREJ010000001">
    <property type="protein sequence ID" value="MDT0348059.1"/>
    <property type="molecule type" value="Genomic_DNA"/>
</dbReference>
<comment type="caution">
    <text evidence="7">The sequence shown here is derived from an EMBL/GenBank/DDBJ whole genome shotgun (WGS) entry which is preliminary data.</text>
</comment>
<dbReference type="InterPro" id="IPR036412">
    <property type="entry name" value="HAD-like_sf"/>
</dbReference>
<proteinExistence type="inferred from homology"/>
<name>A0ABU2N429_9PSEU</name>
<evidence type="ECO:0000256" key="2">
    <source>
        <dbReference type="ARBA" id="ARBA00007958"/>
    </source>
</evidence>
<keyword evidence="4" id="KW-0460">Magnesium</keyword>
<dbReference type="Pfam" id="PF13344">
    <property type="entry name" value="Hydrolase_6"/>
    <property type="match status" value="1"/>
</dbReference>
<dbReference type="PANTHER" id="PTHR19288">
    <property type="entry name" value="4-NITROPHENYLPHOSPHATASE-RELATED"/>
    <property type="match status" value="1"/>
</dbReference>
<dbReference type="GO" id="GO:0016787">
    <property type="term" value="F:hydrolase activity"/>
    <property type="evidence" value="ECO:0007669"/>
    <property type="project" value="UniProtKB-KW"/>
</dbReference>
<dbReference type="NCBIfam" id="TIGR01458">
    <property type="entry name" value="HAD-SF-IIA-hyp3"/>
    <property type="match status" value="1"/>
</dbReference>
<comment type="cofactor">
    <cofactor evidence="1">
        <name>Mg(2+)</name>
        <dbReference type="ChEBI" id="CHEBI:18420"/>
    </cofactor>
</comment>
<evidence type="ECO:0000256" key="6">
    <source>
        <dbReference type="SAM" id="MobiDB-lite"/>
    </source>
</evidence>
<dbReference type="Proteomes" id="UP001183202">
    <property type="component" value="Unassembled WGS sequence"/>
</dbReference>
<protein>
    <recommendedName>
        <fullName evidence="5">Haloacid dehalogenase-like hydrolase domain-containing protein 2</fullName>
    </recommendedName>
</protein>
<feature type="compositionally biased region" description="Acidic residues" evidence="6">
    <location>
        <begin position="235"/>
        <end position="246"/>
    </location>
</feature>
<evidence type="ECO:0000256" key="5">
    <source>
        <dbReference type="ARBA" id="ARBA00039666"/>
    </source>
</evidence>
<reference evidence="8" key="1">
    <citation type="submission" date="2023-07" db="EMBL/GenBank/DDBJ databases">
        <title>30 novel species of actinomycetes from the DSMZ collection.</title>
        <authorList>
            <person name="Nouioui I."/>
        </authorList>
    </citation>
    <scope>NUCLEOTIDE SEQUENCE [LARGE SCALE GENOMIC DNA]</scope>
    <source>
        <strain evidence="8">DSM 45834</strain>
    </source>
</reference>
<evidence type="ECO:0000256" key="1">
    <source>
        <dbReference type="ARBA" id="ARBA00001946"/>
    </source>
</evidence>
<dbReference type="InterPro" id="IPR006357">
    <property type="entry name" value="HAD-SF_hydro_IIA"/>
</dbReference>
<dbReference type="NCBIfam" id="TIGR01460">
    <property type="entry name" value="HAD-SF-IIA"/>
    <property type="match status" value="1"/>
</dbReference>
<gene>
    <name evidence="7" type="ORF">RM445_00790</name>
</gene>
<evidence type="ECO:0000313" key="7">
    <source>
        <dbReference type="EMBL" id="MDT0348059.1"/>
    </source>
</evidence>